<keyword evidence="1" id="KW-1133">Transmembrane helix</keyword>
<protein>
    <submittedName>
        <fullName evidence="2">DUF2897 family protein</fullName>
    </submittedName>
</protein>
<sequence length="46" mass="5208">MTKAIIIIVLVFIFIIGGMVTLLKNAKQKFPDTYDKSKTGFDDEDE</sequence>
<dbReference type="InterPro" id="IPR021550">
    <property type="entry name" value="DUF2897"/>
</dbReference>
<dbReference type="EMBL" id="JBEVCJ010000007">
    <property type="protein sequence ID" value="MET1255159.1"/>
    <property type="molecule type" value="Genomic_DNA"/>
</dbReference>
<dbReference type="Pfam" id="PF11446">
    <property type="entry name" value="DUF2897"/>
    <property type="match status" value="1"/>
</dbReference>
<dbReference type="RefSeq" id="WP_353895745.1">
    <property type="nucleotide sequence ID" value="NZ_JBEVCJ010000007.1"/>
</dbReference>
<name>A0ABV2BT99_9GAMM</name>
<proteinExistence type="predicted"/>
<gene>
    <name evidence="2" type="ORF">ABVT43_08480</name>
</gene>
<feature type="transmembrane region" description="Helical" evidence="1">
    <location>
        <begin position="6"/>
        <end position="23"/>
    </location>
</feature>
<organism evidence="2 3">
    <name type="scientific">Aliikangiella maris</name>
    <dbReference type="NCBI Taxonomy" id="3162458"/>
    <lineage>
        <taxon>Bacteria</taxon>
        <taxon>Pseudomonadati</taxon>
        <taxon>Pseudomonadota</taxon>
        <taxon>Gammaproteobacteria</taxon>
        <taxon>Oceanospirillales</taxon>
        <taxon>Pleioneaceae</taxon>
        <taxon>Aliikangiella</taxon>
    </lineage>
</organism>
<dbReference type="Proteomes" id="UP001548189">
    <property type="component" value="Unassembled WGS sequence"/>
</dbReference>
<reference evidence="2 3" key="1">
    <citation type="submission" date="2024-06" db="EMBL/GenBank/DDBJ databases">
        <authorList>
            <person name="Li F."/>
        </authorList>
    </citation>
    <scope>NUCLEOTIDE SEQUENCE [LARGE SCALE GENOMIC DNA]</scope>
    <source>
        <strain evidence="2 3">GXAS 311</strain>
    </source>
</reference>
<keyword evidence="3" id="KW-1185">Reference proteome</keyword>
<keyword evidence="1" id="KW-0472">Membrane</keyword>
<evidence type="ECO:0000313" key="2">
    <source>
        <dbReference type="EMBL" id="MET1255159.1"/>
    </source>
</evidence>
<comment type="caution">
    <text evidence="2">The sequence shown here is derived from an EMBL/GenBank/DDBJ whole genome shotgun (WGS) entry which is preliminary data.</text>
</comment>
<evidence type="ECO:0000256" key="1">
    <source>
        <dbReference type="SAM" id="Phobius"/>
    </source>
</evidence>
<keyword evidence="1" id="KW-0812">Transmembrane</keyword>
<evidence type="ECO:0000313" key="3">
    <source>
        <dbReference type="Proteomes" id="UP001548189"/>
    </source>
</evidence>
<accession>A0ABV2BT99</accession>